<feature type="domain" description="Retrotransposon Copia-like N-terminal" evidence="1">
    <location>
        <begin position="28"/>
        <end position="74"/>
    </location>
</feature>
<sequence length="121" mass="13338">MATEGVTQAGVTAGNSAAQREPDFLQVHGGDNPGTVLVSAPFDGTSFLAWKRSIVIALRARMKLGFINGNYTMPDKTADNYDAWIRVDSMVTSWILNAIVKNISKAFLYTKNSRQLWLDLE</sequence>
<reference evidence="2" key="2">
    <citation type="journal article" date="2024" name="Plant">
        <title>Genomic evolution and insights into agronomic trait innovations of Sesamum species.</title>
        <authorList>
            <person name="Miao H."/>
            <person name="Wang L."/>
            <person name="Qu L."/>
            <person name="Liu H."/>
            <person name="Sun Y."/>
            <person name="Le M."/>
            <person name="Wang Q."/>
            <person name="Wei S."/>
            <person name="Zheng Y."/>
            <person name="Lin W."/>
            <person name="Duan Y."/>
            <person name="Cao H."/>
            <person name="Xiong S."/>
            <person name="Wang X."/>
            <person name="Wei L."/>
            <person name="Li C."/>
            <person name="Ma Q."/>
            <person name="Ju M."/>
            <person name="Zhao R."/>
            <person name="Li G."/>
            <person name="Mu C."/>
            <person name="Tian Q."/>
            <person name="Mei H."/>
            <person name="Zhang T."/>
            <person name="Gao T."/>
            <person name="Zhang H."/>
        </authorList>
    </citation>
    <scope>NUCLEOTIDE SEQUENCE</scope>
    <source>
        <strain evidence="2">KEN1</strain>
    </source>
</reference>
<evidence type="ECO:0000313" key="2">
    <source>
        <dbReference type="EMBL" id="KAL0405764.1"/>
    </source>
</evidence>
<dbReference type="PANTHER" id="PTHR37610">
    <property type="entry name" value="CCHC-TYPE DOMAIN-CONTAINING PROTEIN"/>
    <property type="match status" value="1"/>
</dbReference>
<dbReference type="EMBL" id="JACGWN010000014">
    <property type="protein sequence ID" value="KAL0405764.1"/>
    <property type="molecule type" value="Genomic_DNA"/>
</dbReference>
<protein>
    <recommendedName>
        <fullName evidence="1">Retrotransposon Copia-like N-terminal domain-containing protein</fullName>
    </recommendedName>
</protein>
<reference evidence="2" key="1">
    <citation type="submission" date="2020-06" db="EMBL/GenBank/DDBJ databases">
        <authorList>
            <person name="Li T."/>
            <person name="Hu X."/>
            <person name="Zhang T."/>
            <person name="Song X."/>
            <person name="Zhang H."/>
            <person name="Dai N."/>
            <person name="Sheng W."/>
            <person name="Hou X."/>
            <person name="Wei L."/>
        </authorList>
    </citation>
    <scope>NUCLEOTIDE SEQUENCE</scope>
    <source>
        <strain evidence="2">KEN1</strain>
        <tissue evidence="2">Leaf</tissue>
    </source>
</reference>
<dbReference type="InterPro" id="IPR029472">
    <property type="entry name" value="Copia-like_N"/>
</dbReference>
<evidence type="ECO:0000259" key="1">
    <source>
        <dbReference type="Pfam" id="PF14244"/>
    </source>
</evidence>
<accession>A0AAW2TMN5</accession>
<gene>
    <name evidence="2" type="ORF">Slati_3890300</name>
</gene>
<comment type="caution">
    <text evidence="2">The sequence shown here is derived from an EMBL/GenBank/DDBJ whole genome shotgun (WGS) entry which is preliminary data.</text>
</comment>
<organism evidence="2">
    <name type="scientific">Sesamum latifolium</name>
    <dbReference type="NCBI Taxonomy" id="2727402"/>
    <lineage>
        <taxon>Eukaryota</taxon>
        <taxon>Viridiplantae</taxon>
        <taxon>Streptophyta</taxon>
        <taxon>Embryophyta</taxon>
        <taxon>Tracheophyta</taxon>
        <taxon>Spermatophyta</taxon>
        <taxon>Magnoliopsida</taxon>
        <taxon>eudicotyledons</taxon>
        <taxon>Gunneridae</taxon>
        <taxon>Pentapetalae</taxon>
        <taxon>asterids</taxon>
        <taxon>lamiids</taxon>
        <taxon>Lamiales</taxon>
        <taxon>Pedaliaceae</taxon>
        <taxon>Sesamum</taxon>
    </lineage>
</organism>
<name>A0AAW2TMN5_9LAMI</name>
<dbReference type="Pfam" id="PF14244">
    <property type="entry name" value="Retrotran_gag_3"/>
    <property type="match status" value="1"/>
</dbReference>
<proteinExistence type="predicted"/>
<dbReference type="AlphaFoldDB" id="A0AAW2TMN5"/>
<dbReference type="PANTHER" id="PTHR37610:SF40">
    <property type="entry name" value="OS01G0909600 PROTEIN"/>
    <property type="match status" value="1"/>
</dbReference>